<gene>
    <name evidence="4" type="ORF">POF50_014670</name>
</gene>
<feature type="region of interest" description="Disordered" evidence="1">
    <location>
        <begin position="386"/>
        <end position="411"/>
    </location>
</feature>
<evidence type="ECO:0000256" key="3">
    <source>
        <dbReference type="SAM" id="SignalP"/>
    </source>
</evidence>
<keyword evidence="2" id="KW-0472">Membrane</keyword>
<feature type="signal peptide" evidence="3">
    <location>
        <begin position="1"/>
        <end position="28"/>
    </location>
</feature>
<feature type="chain" id="PRO_5041724730" evidence="3">
    <location>
        <begin position="29"/>
        <end position="451"/>
    </location>
</feature>
<dbReference type="AlphaFoldDB" id="A0AA90H4D6"/>
<feature type="region of interest" description="Disordered" evidence="1">
    <location>
        <begin position="207"/>
        <end position="226"/>
    </location>
</feature>
<reference evidence="4" key="1">
    <citation type="submission" date="2023-05" db="EMBL/GenBank/DDBJ databases">
        <title>Streptantibioticus silvisoli sp. nov., acidotolerant actinomycetes 1 from pine litter.</title>
        <authorList>
            <person name="Swiecimska M."/>
            <person name="Golinska P."/>
            <person name="Sangal V."/>
            <person name="Wachnowicz B."/>
            <person name="Goodfellow M."/>
        </authorList>
    </citation>
    <scope>NUCLEOTIDE SEQUENCE</scope>
    <source>
        <strain evidence="4">SL13</strain>
    </source>
</reference>
<name>A0AA90H4D6_9ACTN</name>
<evidence type="ECO:0000256" key="2">
    <source>
        <dbReference type="SAM" id="Phobius"/>
    </source>
</evidence>
<keyword evidence="2" id="KW-0812">Transmembrane</keyword>
<evidence type="ECO:0000313" key="4">
    <source>
        <dbReference type="EMBL" id="MDI5970570.1"/>
    </source>
</evidence>
<feature type="region of interest" description="Disordered" evidence="1">
    <location>
        <begin position="28"/>
        <end position="55"/>
    </location>
</feature>
<feature type="transmembrane region" description="Helical" evidence="2">
    <location>
        <begin position="422"/>
        <end position="442"/>
    </location>
</feature>
<feature type="compositionally biased region" description="Gly residues" evidence="1">
    <location>
        <begin position="388"/>
        <end position="399"/>
    </location>
</feature>
<sequence length="451" mass="44373">MAALAAVLTVPAGPAAATGLLTAPAASAASSGPSARWVPDGIPVRGASSAADAPPLTAGQDYQDTLAKGQVRFYAVRLPATGTAAAPATAYLSAFAVPGAGSHVGVFDGLDLQLLAGNGTLCGSDHPRFTGPDTAAPVGGVVRRPGTAGSVCREAGTYLLSVARVSAVPSSADVWPLDVSYAAEPALTSAPTASGGAAVPGYAPATAAPPTGAGHPVDGAAGMDGTGTRLPGTGVYTDHLVPGQTRFYRVPVGWGQRLLADAAFGRADVTRPGGFTVGALSVALYSPVRGAVAQETMPYTGQATTLDAQTPRVLYDNRLANDTRVSSAAVAGYYYLAVGLHPDVARWTSGGVDVTLRLWVLGSQQAAPDYAGDAAAAGLTVPHAPGPTAGGSGGGGGAAPGTAPAATGAAAGATGPAAARPVAYGAFGLAAVFTVWPTVLLLRGRRRPVRP</sequence>
<proteinExistence type="predicted"/>
<dbReference type="EMBL" id="JABXJJ020000016">
    <property type="protein sequence ID" value="MDI5970570.1"/>
    <property type="molecule type" value="Genomic_DNA"/>
</dbReference>
<organism evidence="4">
    <name type="scientific">Streptantibioticus silvisoli</name>
    <dbReference type="NCBI Taxonomy" id="2705255"/>
    <lineage>
        <taxon>Bacteria</taxon>
        <taxon>Bacillati</taxon>
        <taxon>Actinomycetota</taxon>
        <taxon>Actinomycetes</taxon>
        <taxon>Kitasatosporales</taxon>
        <taxon>Streptomycetaceae</taxon>
        <taxon>Streptantibioticus</taxon>
    </lineage>
</organism>
<feature type="compositionally biased region" description="Low complexity" evidence="1">
    <location>
        <begin position="400"/>
        <end position="411"/>
    </location>
</feature>
<dbReference type="RefSeq" id="WP_282698738.1">
    <property type="nucleotide sequence ID" value="NZ_JABXJJ020000016.1"/>
</dbReference>
<evidence type="ECO:0000256" key="1">
    <source>
        <dbReference type="SAM" id="MobiDB-lite"/>
    </source>
</evidence>
<keyword evidence="3" id="KW-0732">Signal</keyword>
<accession>A0AA90H4D6</accession>
<comment type="caution">
    <text evidence="4">The sequence shown here is derived from an EMBL/GenBank/DDBJ whole genome shotgun (WGS) entry which is preliminary data.</text>
</comment>
<protein>
    <submittedName>
        <fullName evidence="4">Uncharacterized protein</fullName>
    </submittedName>
</protein>
<feature type="compositionally biased region" description="Low complexity" evidence="1">
    <location>
        <begin position="207"/>
        <end position="216"/>
    </location>
</feature>
<keyword evidence="2" id="KW-1133">Transmembrane helix</keyword>